<evidence type="ECO:0000313" key="8">
    <source>
        <dbReference type="Proteomes" id="UP000245293"/>
    </source>
</evidence>
<gene>
    <name evidence="7" type="ORF">DFK10_07400</name>
</gene>
<dbReference type="EMBL" id="QETF01000006">
    <property type="protein sequence ID" value="PWG17205.1"/>
    <property type="molecule type" value="Genomic_DNA"/>
</dbReference>
<feature type="domain" description="EamA" evidence="6">
    <location>
        <begin position="157"/>
        <end position="286"/>
    </location>
</feature>
<dbReference type="InterPro" id="IPR050638">
    <property type="entry name" value="AA-Vitamin_Transporters"/>
</dbReference>
<feature type="domain" description="EamA" evidence="6">
    <location>
        <begin position="12"/>
        <end position="141"/>
    </location>
</feature>
<evidence type="ECO:0000256" key="3">
    <source>
        <dbReference type="ARBA" id="ARBA00022989"/>
    </source>
</evidence>
<reference evidence="8" key="1">
    <citation type="submission" date="2018-05" db="EMBL/GenBank/DDBJ databases">
        <authorList>
            <person name="Du Z."/>
            <person name="Wang X."/>
        </authorList>
    </citation>
    <scope>NUCLEOTIDE SEQUENCE [LARGE SCALE GENOMIC DNA]</scope>
    <source>
        <strain evidence="8">WDS4C29</strain>
    </source>
</reference>
<accession>A0A2V1P456</accession>
<evidence type="ECO:0000256" key="1">
    <source>
        <dbReference type="ARBA" id="ARBA00004141"/>
    </source>
</evidence>
<proteinExistence type="predicted"/>
<organism evidence="7 8">
    <name type="scientific">Salibaculum griseiflavum</name>
    <dbReference type="NCBI Taxonomy" id="1914409"/>
    <lineage>
        <taxon>Bacteria</taxon>
        <taxon>Pseudomonadati</taxon>
        <taxon>Pseudomonadota</taxon>
        <taxon>Alphaproteobacteria</taxon>
        <taxon>Rhodobacterales</taxon>
        <taxon>Roseobacteraceae</taxon>
        <taxon>Salibaculum</taxon>
    </lineage>
</organism>
<dbReference type="AlphaFoldDB" id="A0A2V1P456"/>
<dbReference type="InterPro" id="IPR037185">
    <property type="entry name" value="EmrE-like"/>
</dbReference>
<dbReference type="RefSeq" id="WP_109388178.1">
    <property type="nucleotide sequence ID" value="NZ_QETF01000006.1"/>
</dbReference>
<dbReference type="OrthoDB" id="9810556at2"/>
<feature type="transmembrane region" description="Helical" evidence="5">
    <location>
        <begin position="129"/>
        <end position="149"/>
    </location>
</feature>
<evidence type="ECO:0000259" key="6">
    <source>
        <dbReference type="Pfam" id="PF00892"/>
    </source>
</evidence>
<feature type="transmembrane region" description="Helical" evidence="5">
    <location>
        <begin position="37"/>
        <end position="57"/>
    </location>
</feature>
<feature type="transmembrane region" description="Helical" evidence="5">
    <location>
        <begin position="69"/>
        <end position="90"/>
    </location>
</feature>
<feature type="transmembrane region" description="Helical" evidence="5">
    <location>
        <begin position="155"/>
        <end position="174"/>
    </location>
</feature>
<dbReference type="InterPro" id="IPR000620">
    <property type="entry name" value="EamA_dom"/>
</dbReference>
<evidence type="ECO:0000256" key="2">
    <source>
        <dbReference type="ARBA" id="ARBA00022692"/>
    </source>
</evidence>
<dbReference type="GO" id="GO:0016020">
    <property type="term" value="C:membrane"/>
    <property type="evidence" value="ECO:0007669"/>
    <property type="project" value="UniProtKB-SubCell"/>
</dbReference>
<feature type="transmembrane region" description="Helical" evidence="5">
    <location>
        <begin position="12"/>
        <end position="31"/>
    </location>
</feature>
<comment type="caution">
    <text evidence="7">The sequence shown here is derived from an EMBL/GenBank/DDBJ whole genome shotgun (WGS) entry which is preliminary data.</text>
</comment>
<evidence type="ECO:0000256" key="4">
    <source>
        <dbReference type="ARBA" id="ARBA00023136"/>
    </source>
</evidence>
<feature type="transmembrane region" description="Helical" evidence="5">
    <location>
        <begin position="245"/>
        <end position="265"/>
    </location>
</feature>
<dbReference type="PANTHER" id="PTHR32322">
    <property type="entry name" value="INNER MEMBRANE TRANSPORTER"/>
    <property type="match status" value="1"/>
</dbReference>
<feature type="transmembrane region" description="Helical" evidence="5">
    <location>
        <begin position="183"/>
        <end position="202"/>
    </location>
</feature>
<comment type="subcellular location">
    <subcellularLocation>
        <location evidence="1">Membrane</location>
        <topology evidence="1">Multi-pass membrane protein</topology>
    </subcellularLocation>
</comment>
<feature type="transmembrane region" description="Helical" evidence="5">
    <location>
        <begin position="214"/>
        <end position="233"/>
    </location>
</feature>
<dbReference type="SUPFAM" id="SSF103481">
    <property type="entry name" value="Multidrug resistance efflux transporter EmrE"/>
    <property type="match status" value="2"/>
</dbReference>
<keyword evidence="8" id="KW-1185">Reference proteome</keyword>
<dbReference type="Pfam" id="PF00892">
    <property type="entry name" value="EamA"/>
    <property type="match status" value="2"/>
</dbReference>
<keyword evidence="2 5" id="KW-0812">Transmembrane</keyword>
<feature type="transmembrane region" description="Helical" evidence="5">
    <location>
        <begin position="271"/>
        <end position="289"/>
    </location>
</feature>
<name>A0A2V1P456_9RHOB</name>
<protein>
    <submittedName>
        <fullName evidence="7">EamA family transporter</fullName>
    </submittedName>
</protein>
<evidence type="ECO:0000313" key="7">
    <source>
        <dbReference type="EMBL" id="PWG17205.1"/>
    </source>
</evidence>
<keyword evidence="4 5" id="KW-0472">Membrane</keyword>
<dbReference type="Proteomes" id="UP000245293">
    <property type="component" value="Unassembled WGS sequence"/>
</dbReference>
<feature type="transmembrane region" description="Helical" evidence="5">
    <location>
        <begin position="96"/>
        <end position="117"/>
    </location>
</feature>
<evidence type="ECO:0000256" key="5">
    <source>
        <dbReference type="SAM" id="Phobius"/>
    </source>
</evidence>
<dbReference type="PANTHER" id="PTHR32322:SF9">
    <property type="entry name" value="AMINO-ACID METABOLITE EFFLUX PUMP-RELATED"/>
    <property type="match status" value="1"/>
</dbReference>
<sequence length="300" mass="31886">MAPQPTPANWLSVIALGLIWGGTFMVVSIALQGYGPLTVACARTTLGAVSLLVLMRFLGRPWPRDRTVWTYLAVIGPLNTALPFFLLSWGQQYVPSAFAGLSMAALPLFVLPLAHFFSDEKLALRKTLGVLLGFVGAAVLLGPGALRLGQGIEPLAQIACLGAALSYALSSVLTRRCPPVDSIAMAAITLSIGAACLIPPMLLVEGLPHWQPGLSGWAILFLGLVPTAFAALLRVTVVRSAGAVFMTLVNYQVPVWSMVFGALVLNEALPGRFFVALALILTGLAISQWRSQIRLFTPRA</sequence>
<keyword evidence="3 5" id="KW-1133">Transmembrane helix</keyword>